<accession>A0ABQ3BUP7</accession>
<name>A0ABQ3BUP7_9GAMM</name>
<comment type="caution">
    <text evidence="2">The sequence shown here is derived from an EMBL/GenBank/DDBJ whole genome shotgun (WGS) entry which is preliminary data.</text>
</comment>
<evidence type="ECO:0000256" key="1">
    <source>
        <dbReference type="SAM" id="MobiDB-lite"/>
    </source>
</evidence>
<feature type="region of interest" description="Disordered" evidence="1">
    <location>
        <begin position="189"/>
        <end position="213"/>
    </location>
</feature>
<sequence>MAALTLGFTGMDASTESELRRAFEQALPVAGGGWQLVPDTHADYVVVDMDSMYGPMSWLRLHAAGKHVVGLTAAPRTQTPYRIGRPVEPDELARLLRDIREANGVAAEPVAAPGPSAPTPAPTPVAVTPSQPSGMTPSPQPEDQLPEERPAHAAAAELPANPEAITEPAAVAEEPPSVAVGQVLPAAPSIEPTAAPSAPADTPRPVAPAAPLRDAEPRTLAEWLASGRLRGRLRFAQGDASVLIDADQRQYYGASSLKPVTPLFERDATLADFEAVSPDVWSAQTAALGTAQPLSRLVWYGALLAGEGRVAPGYEADERFRLLKWPQTEREFPKHFRIATAMMKGPATVKEIAEASSVPESEVADFVNASLATGFAEPFREPEPEPETSKSGGLFGRLRGR</sequence>
<dbReference type="Proteomes" id="UP000643403">
    <property type="component" value="Unassembled WGS sequence"/>
</dbReference>
<feature type="compositionally biased region" description="Low complexity" evidence="1">
    <location>
        <begin position="124"/>
        <end position="133"/>
    </location>
</feature>
<gene>
    <name evidence="2" type="ORF">GCM10008101_04970</name>
</gene>
<dbReference type="RefSeq" id="WP_189446744.1">
    <property type="nucleotide sequence ID" value="NZ_BMXY01000001.1"/>
</dbReference>
<feature type="compositionally biased region" description="Low complexity" evidence="1">
    <location>
        <begin position="192"/>
        <end position="204"/>
    </location>
</feature>
<reference evidence="3" key="1">
    <citation type="journal article" date="2019" name="Int. J. Syst. Evol. Microbiol.">
        <title>The Global Catalogue of Microorganisms (GCM) 10K type strain sequencing project: providing services to taxonomists for standard genome sequencing and annotation.</title>
        <authorList>
            <consortium name="The Broad Institute Genomics Platform"/>
            <consortium name="The Broad Institute Genome Sequencing Center for Infectious Disease"/>
            <person name="Wu L."/>
            <person name="Ma J."/>
        </authorList>
    </citation>
    <scope>NUCLEOTIDE SEQUENCE [LARGE SCALE GENOMIC DNA]</scope>
    <source>
        <strain evidence="3">KCTC 22558</strain>
    </source>
</reference>
<organism evidence="2 3">
    <name type="scientific">Cognatilysobacter xinjiangensis</name>
    <dbReference type="NCBI Taxonomy" id="546892"/>
    <lineage>
        <taxon>Bacteria</taxon>
        <taxon>Pseudomonadati</taxon>
        <taxon>Pseudomonadota</taxon>
        <taxon>Gammaproteobacteria</taxon>
        <taxon>Lysobacterales</taxon>
        <taxon>Lysobacteraceae</taxon>
        <taxon>Cognatilysobacter</taxon>
    </lineage>
</organism>
<evidence type="ECO:0000313" key="3">
    <source>
        <dbReference type="Proteomes" id="UP000643403"/>
    </source>
</evidence>
<proteinExistence type="predicted"/>
<feature type="region of interest" description="Disordered" evidence="1">
    <location>
        <begin position="108"/>
        <end position="154"/>
    </location>
</feature>
<evidence type="ECO:0000313" key="2">
    <source>
        <dbReference type="EMBL" id="GGZ54658.1"/>
    </source>
</evidence>
<keyword evidence="3" id="KW-1185">Reference proteome</keyword>
<dbReference type="EMBL" id="BMXY01000001">
    <property type="protein sequence ID" value="GGZ54658.1"/>
    <property type="molecule type" value="Genomic_DNA"/>
</dbReference>
<protein>
    <submittedName>
        <fullName evidence="2">Uncharacterized protein</fullName>
    </submittedName>
</protein>
<feature type="region of interest" description="Disordered" evidence="1">
    <location>
        <begin position="375"/>
        <end position="401"/>
    </location>
</feature>